<gene>
    <name evidence="2" type="ORF">A2W32_03745</name>
</gene>
<keyword evidence="1" id="KW-1133">Transmembrane helix</keyword>
<keyword evidence="1" id="KW-0812">Transmembrane</keyword>
<evidence type="ECO:0000313" key="3">
    <source>
        <dbReference type="Proteomes" id="UP000177371"/>
    </source>
</evidence>
<comment type="caution">
    <text evidence="2">The sequence shown here is derived from an EMBL/GenBank/DDBJ whole genome shotgun (WGS) entry which is preliminary data.</text>
</comment>
<name>A0A1F4UU18_UNCKA</name>
<dbReference type="AlphaFoldDB" id="A0A1F4UU18"/>
<sequence>MSNLLSQINVKADKTTPSNLLKLGVLIFIIFVPIGLLMGNLISMSLNIPETNNVTPVNNNIDTTKETFYEGTITYINPNMYPNDEITYVLKDDEGNDVILLKSYDQKLAVAEGHKAKVYGSVIKSSNESNTILVVSKVVIVNVSN</sequence>
<proteinExistence type="predicted"/>
<protein>
    <submittedName>
        <fullName evidence="2">Uncharacterized protein</fullName>
    </submittedName>
</protein>
<keyword evidence="1" id="KW-0472">Membrane</keyword>
<reference evidence="2 3" key="1">
    <citation type="journal article" date="2016" name="Nat. Commun.">
        <title>Thousands of microbial genomes shed light on interconnected biogeochemical processes in an aquifer system.</title>
        <authorList>
            <person name="Anantharaman K."/>
            <person name="Brown C.T."/>
            <person name="Hug L.A."/>
            <person name="Sharon I."/>
            <person name="Castelle C.J."/>
            <person name="Probst A.J."/>
            <person name="Thomas B.C."/>
            <person name="Singh A."/>
            <person name="Wilkins M.J."/>
            <person name="Karaoz U."/>
            <person name="Brodie E.L."/>
            <person name="Williams K.H."/>
            <person name="Hubbard S.S."/>
            <person name="Banfield J.F."/>
        </authorList>
    </citation>
    <scope>NUCLEOTIDE SEQUENCE [LARGE SCALE GENOMIC DNA]</scope>
</reference>
<evidence type="ECO:0000256" key="1">
    <source>
        <dbReference type="SAM" id="Phobius"/>
    </source>
</evidence>
<accession>A0A1F4UU18</accession>
<dbReference type="EMBL" id="MEUT01000071">
    <property type="protein sequence ID" value="OGC48300.1"/>
    <property type="molecule type" value="Genomic_DNA"/>
</dbReference>
<evidence type="ECO:0000313" key="2">
    <source>
        <dbReference type="EMBL" id="OGC48300.1"/>
    </source>
</evidence>
<dbReference type="STRING" id="1802610.A2W32_03745"/>
<feature type="transmembrane region" description="Helical" evidence="1">
    <location>
        <begin position="20"/>
        <end position="42"/>
    </location>
</feature>
<organism evidence="2 3">
    <name type="scientific">candidate division WWE3 bacterium RBG_16_37_10</name>
    <dbReference type="NCBI Taxonomy" id="1802610"/>
    <lineage>
        <taxon>Bacteria</taxon>
        <taxon>Katanobacteria</taxon>
    </lineage>
</organism>
<dbReference type="Proteomes" id="UP000177371">
    <property type="component" value="Unassembled WGS sequence"/>
</dbReference>